<accession>A0A223NSN8</accession>
<dbReference type="KEGG" id="muc:MuYL_0628"/>
<evidence type="ECO:0000313" key="2">
    <source>
        <dbReference type="Proteomes" id="UP000215002"/>
    </source>
</evidence>
<gene>
    <name evidence="1" type="ORF">MuYL_0628</name>
</gene>
<reference evidence="1 2" key="1">
    <citation type="submission" date="2017-08" db="EMBL/GenBank/DDBJ databases">
        <title>Complete genome sequence of Mucilaginibacter sp. strain BJC16-A31.</title>
        <authorList>
            <consortium name="Henan University of Science and Technology"/>
            <person name="You X."/>
        </authorList>
    </citation>
    <scope>NUCLEOTIDE SEQUENCE [LARGE SCALE GENOMIC DNA]</scope>
    <source>
        <strain evidence="1 2">BJC16-A31</strain>
    </source>
</reference>
<keyword evidence="2" id="KW-1185">Reference proteome</keyword>
<proteinExistence type="predicted"/>
<organism evidence="1 2">
    <name type="scientific">Mucilaginibacter xinganensis</name>
    <dbReference type="NCBI Taxonomy" id="1234841"/>
    <lineage>
        <taxon>Bacteria</taxon>
        <taxon>Pseudomonadati</taxon>
        <taxon>Bacteroidota</taxon>
        <taxon>Sphingobacteriia</taxon>
        <taxon>Sphingobacteriales</taxon>
        <taxon>Sphingobacteriaceae</taxon>
        <taxon>Mucilaginibacter</taxon>
    </lineage>
</organism>
<dbReference type="AlphaFoldDB" id="A0A223NSN8"/>
<dbReference type="Proteomes" id="UP000215002">
    <property type="component" value="Chromosome"/>
</dbReference>
<evidence type="ECO:0000313" key="1">
    <source>
        <dbReference type="EMBL" id="ASU32531.1"/>
    </source>
</evidence>
<dbReference type="EMBL" id="CP022743">
    <property type="protein sequence ID" value="ASU32531.1"/>
    <property type="molecule type" value="Genomic_DNA"/>
</dbReference>
<name>A0A223NSN8_9SPHI</name>
<protein>
    <submittedName>
        <fullName evidence="1">Uncharacterized protein</fullName>
    </submittedName>
</protein>
<sequence length="48" mass="5205">MKTRFGTVKNRSSLNFVGLLILDTLGKGKPGAIIIKIQPDSIYINGSE</sequence>